<reference evidence="2" key="1">
    <citation type="submission" date="2016-10" db="EMBL/GenBank/DDBJ databases">
        <authorList>
            <person name="Varghese N."/>
            <person name="Submissions S."/>
        </authorList>
    </citation>
    <scope>NUCLEOTIDE SEQUENCE [LARGE SCALE GENOMIC DNA]</scope>
    <source>
        <strain evidence="2">CGMCC 4.3568</strain>
    </source>
</reference>
<evidence type="ECO:0008006" key="3">
    <source>
        <dbReference type="Google" id="ProtNLM"/>
    </source>
</evidence>
<dbReference type="AlphaFoldDB" id="A0A1I1AJM7"/>
<accession>A0A1I1AJM7</accession>
<dbReference type="RefSeq" id="WP_091674164.1">
    <property type="nucleotide sequence ID" value="NZ_FOKG01000009.1"/>
</dbReference>
<organism evidence="1 2">
    <name type="scientific">Amycolatopsis marina</name>
    <dbReference type="NCBI Taxonomy" id="490629"/>
    <lineage>
        <taxon>Bacteria</taxon>
        <taxon>Bacillati</taxon>
        <taxon>Actinomycetota</taxon>
        <taxon>Actinomycetes</taxon>
        <taxon>Pseudonocardiales</taxon>
        <taxon>Pseudonocardiaceae</taxon>
        <taxon>Amycolatopsis</taxon>
    </lineage>
</organism>
<evidence type="ECO:0000313" key="2">
    <source>
        <dbReference type="Proteomes" id="UP000243799"/>
    </source>
</evidence>
<keyword evidence="2" id="KW-1185">Reference proteome</keyword>
<dbReference type="STRING" id="490629.SAMN05216266_109174"/>
<gene>
    <name evidence="1" type="ORF">SAMN05216266_109174</name>
</gene>
<dbReference type="Pfam" id="PF11248">
    <property type="entry name" value="DUF3046"/>
    <property type="match status" value="1"/>
</dbReference>
<evidence type="ECO:0000313" key="1">
    <source>
        <dbReference type="EMBL" id="SFB37556.1"/>
    </source>
</evidence>
<sequence length="64" mass="7209">MRTTVFRRMMAEEFGSVRAETLVRDHVFSGLDGRTVEQALDAGVPAKQIWQVVCADFGIPAERR</sequence>
<dbReference type="Proteomes" id="UP000243799">
    <property type="component" value="Unassembled WGS sequence"/>
</dbReference>
<dbReference type="OrthoDB" id="3215033at2"/>
<protein>
    <recommendedName>
        <fullName evidence="3">DUF3046 domain-containing protein</fullName>
    </recommendedName>
</protein>
<proteinExistence type="predicted"/>
<name>A0A1I1AJM7_9PSEU</name>
<dbReference type="EMBL" id="FOKG01000009">
    <property type="protein sequence ID" value="SFB37556.1"/>
    <property type="molecule type" value="Genomic_DNA"/>
</dbReference>
<dbReference type="InterPro" id="IPR021408">
    <property type="entry name" value="DUF3046"/>
</dbReference>